<sequence length="622" mass="69681">MLPNRYRCFGQHARKTRAPFVPLSAILAPTTSLNRMNTGAPHSSSANPHRRKPKLPSLAVISSRRRRYGPPPTPLSQWKFFDDGELDFVSGRGGGGQFRHARVQVSARKLAAGLWQLRFTDVSVGAGSAGCGTCDRVGSQLKSSSPCTKCSMEGPTKWEPECSKVSGEVYQFYGRMKLLEDQADASTSVVSDLKAALVRAQTRIRELEFGERSYKKKVKHLLRKVEDERISGQSKEQRRIYSVVDGLMDELGRERKCCQRMEILNSKLVSELANAKLSAKLIMQNNEDEKRSREIMEEVCIELAHQIEQEKTKVEALRKESMRIRQEVEEEREMLQLAEIWREERLQMKLVDAKLALEDRYCQINKLIMDLETFLLSKSSALDVMELRKAEVIQHSVKSMGFQDVKEFLYVPPKPADIFSGELREGEANEETELYSKIHTLSTHFASSQNVVPKHSKDVDTNSTLEEESKGWDCASHAEDQGSTYSLQLSDASGKRMSQGVNVFGSGTGCNENADGDSVDTEIGVVCLLPAQKSMQEGCPSNDELQRIILRKGYANGKVSSNAAVRHSSAPVSLNSDNPHITRGMKGCVEWPQGVQRHNLKPRPVGVRMGSQKSQLRHILNQ</sequence>
<feature type="region of interest" description="Disordered" evidence="2">
    <location>
        <begin position="449"/>
        <end position="477"/>
    </location>
</feature>
<comment type="caution">
    <text evidence="3">The sequence shown here is derived from an EMBL/GenBank/DDBJ whole genome shotgun (WGS) entry which is preliminary data.</text>
</comment>
<evidence type="ECO:0000256" key="2">
    <source>
        <dbReference type="SAM" id="MobiDB-lite"/>
    </source>
</evidence>
<evidence type="ECO:0000313" key="3">
    <source>
        <dbReference type="EMBL" id="KAB1200741.1"/>
    </source>
</evidence>
<dbReference type="AlphaFoldDB" id="A0A6A1UKF0"/>
<protein>
    <submittedName>
        <fullName evidence="3">Uncharacterized protein</fullName>
    </submittedName>
</protein>
<dbReference type="PANTHER" id="PTHR31071:SF2">
    <property type="entry name" value="ACTIN CYTOSKELETON-REGULATORY COMPLEX PAN-LIKE PROTEIN"/>
    <property type="match status" value="1"/>
</dbReference>
<gene>
    <name evidence="3" type="ORF">CJ030_MR0G006495</name>
</gene>
<evidence type="ECO:0000256" key="1">
    <source>
        <dbReference type="SAM" id="Coils"/>
    </source>
</evidence>
<dbReference type="InterPro" id="IPR043424">
    <property type="entry name" value="BLT-like"/>
</dbReference>
<feature type="compositionally biased region" description="Polar residues" evidence="2">
    <location>
        <begin position="32"/>
        <end position="47"/>
    </location>
</feature>
<dbReference type="Proteomes" id="UP000516437">
    <property type="component" value="Unassembled WGS sequence"/>
</dbReference>
<feature type="compositionally biased region" description="Basic and acidic residues" evidence="2">
    <location>
        <begin position="467"/>
        <end position="477"/>
    </location>
</feature>
<accession>A0A6A1UKF0</accession>
<dbReference type="EMBL" id="RXIC02000130">
    <property type="protein sequence ID" value="KAB1200741.1"/>
    <property type="molecule type" value="Genomic_DNA"/>
</dbReference>
<name>A0A6A1UKF0_9ROSI</name>
<keyword evidence="4" id="KW-1185">Reference proteome</keyword>
<organism evidence="3 4">
    <name type="scientific">Morella rubra</name>
    <name type="common">Chinese bayberry</name>
    <dbReference type="NCBI Taxonomy" id="262757"/>
    <lineage>
        <taxon>Eukaryota</taxon>
        <taxon>Viridiplantae</taxon>
        <taxon>Streptophyta</taxon>
        <taxon>Embryophyta</taxon>
        <taxon>Tracheophyta</taxon>
        <taxon>Spermatophyta</taxon>
        <taxon>Magnoliopsida</taxon>
        <taxon>eudicotyledons</taxon>
        <taxon>Gunneridae</taxon>
        <taxon>Pentapetalae</taxon>
        <taxon>rosids</taxon>
        <taxon>fabids</taxon>
        <taxon>Fagales</taxon>
        <taxon>Myricaceae</taxon>
        <taxon>Morella</taxon>
    </lineage>
</organism>
<proteinExistence type="predicted"/>
<reference evidence="3 4" key="1">
    <citation type="journal article" date="2019" name="Plant Biotechnol. J.">
        <title>The red bayberry genome and genetic basis of sex determination.</title>
        <authorList>
            <person name="Jia H.M."/>
            <person name="Jia H.J."/>
            <person name="Cai Q.L."/>
            <person name="Wang Y."/>
            <person name="Zhao H.B."/>
            <person name="Yang W.F."/>
            <person name="Wang G.Y."/>
            <person name="Li Y.H."/>
            <person name="Zhan D.L."/>
            <person name="Shen Y.T."/>
            <person name="Niu Q.F."/>
            <person name="Chang L."/>
            <person name="Qiu J."/>
            <person name="Zhao L."/>
            <person name="Xie H.B."/>
            <person name="Fu W.Y."/>
            <person name="Jin J."/>
            <person name="Li X.W."/>
            <person name="Jiao Y."/>
            <person name="Zhou C.C."/>
            <person name="Tu T."/>
            <person name="Chai C.Y."/>
            <person name="Gao J.L."/>
            <person name="Fan L.J."/>
            <person name="van de Weg E."/>
            <person name="Wang J.Y."/>
            <person name="Gao Z.S."/>
        </authorList>
    </citation>
    <scope>NUCLEOTIDE SEQUENCE [LARGE SCALE GENOMIC DNA]</scope>
    <source>
        <tissue evidence="3">Leaves</tissue>
    </source>
</reference>
<dbReference type="OrthoDB" id="1927957at2759"/>
<evidence type="ECO:0000313" key="4">
    <source>
        <dbReference type="Proteomes" id="UP000516437"/>
    </source>
</evidence>
<feature type="coiled-coil region" evidence="1">
    <location>
        <begin position="300"/>
        <end position="334"/>
    </location>
</feature>
<keyword evidence="1" id="KW-0175">Coiled coil</keyword>
<dbReference type="PANTHER" id="PTHR31071">
    <property type="entry name" value="GB|AAF24581.1"/>
    <property type="match status" value="1"/>
</dbReference>
<feature type="region of interest" description="Disordered" evidence="2">
    <location>
        <begin position="32"/>
        <end position="54"/>
    </location>
</feature>